<dbReference type="Pfam" id="PF04972">
    <property type="entry name" value="BON"/>
    <property type="match status" value="1"/>
</dbReference>
<dbReference type="PANTHER" id="PTHR34606">
    <property type="entry name" value="BON DOMAIN-CONTAINING PROTEIN"/>
    <property type="match status" value="1"/>
</dbReference>
<dbReference type="Gene3D" id="3.30.1340.30">
    <property type="match status" value="1"/>
</dbReference>
<evidence type="ECO:0000259" key="1">
    <source>
        <dbReference type="PROSITE" id="PS50914"/>
    </source>
</evidence>
<comment type="caution">
    <text evidence="2">The sequence shown here is derived from an EMBL/GenBank/DDBJ whole genome shotgun (WGS) entry which is preliminary data.</text>
</comment>
<dbReference type="InterPro" id="IPR051686">
    <property type="entry name" value="Lipoprotein_DolP"/>
</dbReference>
<dbReference type="PROSITE" id="PS50914">
    <property type="entry name" value="BON"/>
    <property type="match status" value="1"/>
</dbReference>
<accession>T1A244</accession>
<evidence type="ECO:0000313" key="2">
    <source>
        <dbReference type="EMBL" id="EQD50978.1"/>
    </source>
</evidence>
<dbReference type="InterPro" id="IPR007055">
    <property type="entry name" value="BON_dom"/>
</dbReference>
<organism evidence="2">
    <name type="scientific">mine drainage metagenome</name>
    <dbReference type="NCBI Taxonomy" id="410659"/>
    <lineage>
        <taxon>unclassified sequences</taxon>
        <taxon>metagenomes</taxon>
        <taxon>ecological metagenomes</taxon>
    </lineage>
</organism>
<dbReference type="AlphaFoldDB" id="T1A244"/>
<feature type="non-terminal residue" evidence="2">
    <location>
        <position position="77"/>
    </location>
</feature>
<reference evidence="2" key="2">
    <citation type="journal article" date="2014" name="ISME J.">
        <title>Microbial stratification in low pH oxic and suboxic macroscopic growths along an acid mine drainage.</title>
        <authorList>
            <person name="Mendez-Garcia C."/>
            <person name="Mesa V."/>
            <person name="Sprenger R.R."/>
            <person name="Richter M."/>
            <person name="Diez M.S."/>
            <person name="Solano J."/>
            <person name="Bargiela R."/>
            <person name="Golyshina O.V."/>
            <person name="Manteca A."/>
            <person name="Ramos J.L."/>
            <person name="Gallego J.R."/>
            <person name="Llorente I."/>
            <person name="Martins Dos Santos V.A."/>
            <person name="Jensen O.N."/>
            <person name="Pelaez A.I."/>
            <person name="Sanchez J."/>
            <person name="Ferrer M."/>
        </authorList>
    </citation>
    <scope>NUCLEOTIDE SEQUENCE</scope>
</reference>
<name>T1A244_9ZZZZ</name>
<feature type="domain" description="BON" evidence="1">
    <location>
        <begin position="3"/>
        <end position="71"/>
    </location>
</feature>
<proteinExistence type="predicted"/>
<dbReference type="PANTHER" id="PTHR34606:SF15">
    <property type="entry name" value="BON DOMAIN-CONTAINING PROTEIN"/>
    <property type="match status" value="1"/>
</dbReference>
<sequence length="77" mass="8486">MKTDADIKRDVEAELRFRPDIDERDIAVKVNGSVVTLTGFTRTFLDKQRAEEAVKHVSGVAGVANDIEVRRGDGEAT</sequence>
<gene>
    <name evidence="2" type="ORF">B1A_13261</name>
</gene>
<dbReference type="EMBL" id="AUZX01009697">
    <property type="protein sequence ID" value="EQD50978.1"/>
    <property type="molecule type" value="Genomic_DNA"/>
</dbReference>
<reference evidence="2" key="1">
    <citation type="submission" date="2013-08" db="EMBL/GenBank/DDBJ databases">
        <authorList>
            <person name="Mendez C."/>
            <person name="Richter M."/>
            <person name="Ferrer M."/>
            <person name="Sanchez J."/>
        </authorList>
    </citation>
    <scope>NUCLEOTIDE SEQUENCE</scope>
</reference>
<protein>
    <submittedName>
        <fullName evidence="2">Osmotically inducible protein Y</fullName>
    </submittedName>
</protein>